<name>A0ABT2EWE6_9BACT</name>
<dbReference type="Pfam" id="PF01464">
    <property type="entry name" value="SLT"/>
    <property type="match status" value="1"/>
</dbReference>
<proteinExistence type="predicted"/>
<feature type="domain" description="Transglycosylase SLT" evidence="2">
    <location>
        <begin position="210"/>
        <end position="304"/>
    </location>
</feature>
<dbReference type="PANTHER" id="PTHR37423:SF2">
    <property type="entry name" value="MEMBRANE-BOUND LYTIC MUREIN TRANSGLYCOSYLASE C"/>
    <property type="match status" value="1"/>
</dbReference>
<evidence type="ECO:0000259" key="2">
    <source>
        <dbReference type="Pfam" id="PF01464"/>
    </source>
</evidence>
<accession>A0ABT2EWE6</accession>
<dbReference type="Gene3D" id="1.10.530.10">
    <property type="match status" value="1"/>
</dbReference>
<evidence type="ECO:0000256" key="1">
    <source>
        <dbReference type="SAM" id="MobiDB-lite"/>
    </source>
</evidence>
<protein>
    <recommendedName>
        <fullName evidence="2">Transglycosylase SLT domain-containing protein</fullName>
    </recommendedName>
</protein>
<keyword evidence="4" id="KW-1185">Reference proteome</keyword>
<dbReference type="PANTHER" id="PTHR37423">
    <property type="entry name" value="SOLUBLE LYTIC MUREIN TRANSGLYCOSYLASE-RELATED"/>
    <property type="match status" value="1"/>
</dbReference>
<dbReference type="InterPro" id="IPR008258">
    <property type="entry name" value="Transglycosylase_SLT_dom_1"/>
</dbReference>
<sequence length="325" mass="35632">MLVRVWFGLIAFAVFSLVAIGWTQENETTKTERLDGTVKGIIVGLNRVTLAVLSSRQIMTYLHTSQEKLPPWLRTGMEVTVHYKRESDGSLWIEQISPYKPPEQTPTTVTPVFTQVPVTGFLNFSPAPQASSPAQKTVQSRQGSIETLRERQLTSRGLTSALRDRVSSLNPIEAEVMRLLPHYKAAAKFFNPNLTDEQAETIAAAILRSSIQNGVDPRLVVAVIACESSFRPDAVGKKGEIGLGQLKPETAAGLGVDPYDPVQNIDGCVRYLRQQLDRFGSLELALAAYNAGPNAVSKAGGIPQNGITPKYVQKVLDLYRRLCGQ</sequence>
<dbReference type="CDD" id="cd00254">
    <property type="entry name" value="LT-like"/>
    <property type="match status" value="1"/>
</dbReference>
<feature type="region of interest" description="Disordered" evidence="1">
    <location>
        <begin position="126"/>
        <end position="145"/>
    </location>
</feature>
<organism evidence="3 4">
    <name type="scientific">Candidatus Fervidibacter sacchari</name>
    <dbReference type="NCBI Taxonomy" id="1448929"/>
    <lineage>
        <taxon>Bacteria</taxon>
        <taxon>Candidatus Fervidibacterota</taxon>
        <taxon>Candidatus Fervidibacter</taxon>
    </lineage>
</organism>
<reference evidence="3 4" key="1">
    <citation type="submission" date="2022-08" db="EMBL/GenBank/DDBJ databases">
        <title>Bacterial and archaeal communities from various locations to study Microbial Dark Matter (Phase II).</title>
        <authorList>
            <person name="Stepanauskas R."/>
        </authorList>
    </citation>
    <scope>NUCLEOTIDE SEQUENCE [LARGE SCALE GENOMIC DNA]</scope>
    <source>
        <strain evidence="3 4">PD1</strain>
    </source>
</reference>
<comment type="caution">
    <text evidence="3">The sequence shown here is derived from an EMBL/GenBank/DDBJ whole genome shotgun (WGS) entry which is preliminary data.</text>
</comment>
<dbReference type="InterPro" id="IPR023346">
    <property type="entry name" value="Lysozyme-like_dom_sf"/>
</dbReference>
<dbReference type="SUPFAM" id="SSF53955">
    <property type="entry name" value="Lysozyme-like"/>
    <property type="match status" value="1"/>
</dbReference>
<evidence type="ECO:0000313" key="3">
    <source>
        <dbReference type="EMBL" id="MCS3921235.1"/>
    </source>
</evidence>
<dbReference type="Proteomes" id="UP001204798">
    <property type="component" value="Unassembled WGS sequence"/>
</dbReference>
<dbReference type="RefSeq" id="WP_259102219.1">
    <property type="nucleotide sequence ID" value="NZ_CP130454.1"/>
</dbReference>
<evidence type="ECO:0000313" key="4">
    <source>
        <dbReference type="Proteomes" id="UP001204798"/>
    </source>
</evidence>
<dbReference type="EMBL" id="JANUCP010000011">
    <property type="protein sequence ID" value="MCS3921235.1"/>
    <property type="molecule type" value="Genomic_DNA"/>
</dbReference>
<gene>
    <name evidence="3" type="ORF">M2350_003681</name>
</gene>